<dbReference type="SUPFAM" id="SSF46942">
    <property type="entry name" value="Elongation factor TFIIS domain 2"/>
    <property type="match status" value="1"/>
</dbReference>
<name>A0A2K1IBX2_PHYPA</name>
<evidence type="ECO:0000256" key="1">
    <source>
        <dbReference type="ARBA" id="ARBA00004123"/>
    </source>
</evidence>
<comment type="function">
    <text evidence="8">Necessary for efficient RNA polymerase II transcription elongation past template-encoded arresting sites.</text>
</comment>
<reference evidence="13 15" key="1">
    <citation type="journal article" date="2008" name="Science">
        <title>The Physcomitrella genome reveals evolutionary insights into the conquest of land by plants.</title>
        <authorList>
            <person name="Rensing S."/>
            <person name="Lang D."/>
            <person name="Zimmer A."/>
            <person name="Terry A."/>
            <person name="Salamov A."/>
            <person name="Shapiro H."/>
            <person name="Nishiyama T."/>
            <person name="Perroud P.-F."/>
            <person name="Lindquist E."/>
            <person name="Kamisugi Y."/>
            <person name="Tanahashi T."/>
            <person name="Sakakibara K."/>
            <person name="Fujita T."/>
            <person name="Oishi K."/>
            <person name="Shin-I T."/>
            <person name="Kuroki Y."/>
            <person name="Toyoda A."/>
            <person name="Suzuki Y."/>
            <person name="Hashimoto A."/>
            <person name="Yamaguchi K."/>
            <person name="Sugano A."/>
            <person name="Kohara Y."/>
            <person name="Fujiyama A."/>
            <person name="Anterola A."/>
            <person name="Aoki S."/>
            <person name="Ashton N."/>
            <person name="Barbazuk W.B."/>
            <person name="Barker E."/>
            <person name="Bennetzen J."/>
            <person name="Bezanilla M."/>
            <person name="Blankenship R."/>
            <person name="Cho S.H."/>
            <person name="Dutcher S."/>
            <person name="Estelle M."/>
            <person name="Fawcett J.A."/>
            <person name="Gundlach H."/>
            <person name="Hanada K."/>
            <person name="Heyl A."/>
            <person name="Hicks K.A."/>
            <person name="Hugh J."/>
            <person name="Lohr M."/>
            <person name="Mayer K."/>
            <person name="Melkozernov A."/>
            <person name="Murata T."/>
            <person name="Nelson D."/>
            <person name="Pils B."/>
            <person name="Prigge M."/>
            <person name="Reiss B."/>
            <person name="Renner T."/>
            <person name="Rombauts S."/>
            <person name="Rushton P."/>
            <person name="Sanderfoot A."/>
            <person name="Schween G."/>
            <person name="Shiu S.-H."/>
            <person name="Stueber K."/>
            <person name="Theodoulou F.L."/>
            <person name="Tu H."/>
            <person name="Van de Peer Y."/>
            <person name="Verrier P.J."/>
            <person name="Waters E."/>
            <person name="Wood A."/>
            <person name="Yang L."/>
            <person name="Cove D."/>
            <person name="Cuming A."/>
            <person name="Hasebe M."/>
            <person name="Lucas S."/>
            <person name="Mishler D.B."/>
            <person name="Reski R."/>
            <person name="Grigoriev I."/>
            <person name="Quatrano R.S."/>
            <person name="Boore J.L."/>
        </authorList>
    </citation>
    <scope>NUCLEOTIDE SEQUENCE [LARGE SCALE GENOMIC DNA]</scope>
    <source>
        <strain evidence="14 15">cv. Gransden 2004</strain>
    </source>
</reference>
<feature type="compositionally biased region" description="Low complexity" evidence="9">
    <location>
        <begin position="169"/>
        <end position="211"/>
    </location>
</feature>
<dbReference type="SMART" id="SM00509">
    <property type="entry name" value="TFS2N"/>
    <property type="match status" value="1"/>
</dbReference>
<evidence type="ECO:0000256" key="5">
    <source>
        <dbReference type="ARBA" id="ARBA00023242"/>
    </source>
</evidence>
<keyword evidence="4 8" id="KW-0862">Zinc</keyword>
<reference evidence="14" key="3">
    <citation type="submission" date="2020-12" db="UniProtKB">
        <authorList>
            <consortium name="EnsemblPlants"/>
        </authorList>
    </citation>
    <scope>IDENTIFICATION</scope>
</reference>
<evidence type="ECO:0000313" key="14">
    <source>
        <dbReference type="EnsemblPlants" id="Pp3c26_5120V3.1"/>
    </source>
</evidence>
<evidence type="ECO:0000259" key="12">
    <source>
        <dbReference type="PROSITE" id="PS51321"/>
    </source>
</evidence>
<sequence>MAEAELVSFFEKACKAADRAVSNGAILPAEEVRCQETLKAMGAVEVSTALLLSTQVGKRLRKLTKHQSSKISASAQQLLEEWKKVVADEAASRSGTPKDASPVIKPETPARTSLSTTVKKEVKLEAKTEMKVCTSKSSRVGSKSTVPSPKVESKSVSPSPRVETKNARPAPQSHPASKSASPSASQSYLAGKSTTASSAAPSSSANGSASGLESKIGHLPKSGDPNRDRFRELLLDAFKKCCSELTDEHSKIVKSTDFVKVTLAVETVLFSKLGLFNGKEKAKYRSILFNLKDQNNPDFRRRVLMGEIKSEEIVNMTADDMASDARKKENEVIREKALFECERGMQNVASTDQFRCGKCGQRKTTYFQLQTRSADEPMTTFVTCVNCNARWKFC</sequence>
<dbReference type="PaxDb" id="3218-PP1S159_110V6.1"/>
<dbReference type="InterPro" id="IPR035441">
    <property type="entry name" value="TFIIS/LEDGF_dom_sf"/>
</dbReference>
<evidence type="ECO:0000313" key="13">
    <source>
        <dbReference type="EMBL" id="PNR26769.1"/>
    </source>
</evidence>
<accession>A0A2K1IBX2</accession>
<dbReference type="Gramene" id="Pp3c26_5120V3.2">
    <property type="protein sequence ID" value="Pp3c26_5120V3.2"/>
    <property type="gene ID" value="Pp3c26_5120"/>
</dbReference>
<dbReference type="PROSITE" id="PS51319">
    <property type="entry name" value="TFIIS_N"/>
    <property type="match status" value="1"/>
</dbReference>
<dbReference type="FunCoup" id="A0A2K1IBX2">
    <property type="interactions" value="4075"/>
</dbReference>
<dbReference type="Gramene" id="Pp3c26_5120V3.1">
    <property type="protein sequence ID" value="Pp3c26_5120V3.1"/>
    <property type="gene ID" value="Pp3c26_5120"/>
</dbReference>
<dbReference type="Pfam" id="PF07500">
    <property type="entry name" value="TFIIS_M"/>
    <property type="match status" value="1"/>
</dbReference>
<dbReference type="InterPro" id="IPR003618">
    <property type="entry name" value="TFIIS_cen_dom"/>
</dbReference>
<dbReference type="OrthoDB" id="44867at2759"/>
<dbReference type="SMART" id="SM00510">
    <property type="entry name" value="TFS2M"/>
    <property type="match status" value="1"/>
</dbReference>
<feature type="region of interest" description="Disordered" evidence="9">
    <location>
        <begin position="129"/>
        <end position="226"/>
    </location>
</feature>
<dbReference type="PROSITE" id="PS51321">
    <property type="entry name" value="TFIIS_CENTRAL"/>
    <property type="match status" value="1"/>
</dbReference>
<dbReference type="EMBL" id="ABEU02000026">
    <property type="protein sequence ID" value="PNR26769.1"/>
    <property type="molecule type" value="Genomic_DNA"/>
</dbReference>
<feature type="domain" description="TFIIS-type" evidence="10">
    <location>
        <begin position="352"/>
        <end position="392"/>
    </location>
</feature>
<dbReference type="FunFam" id="2.20.25.10:FF:000001">
    <property type="entry name" value="Probable Transcription elongation factor S-II"/>
    <property type="match status" value="1"/>
</dbReference>
<gene>
    <name evidence="14" type="primary">LOC112278156</name>
    <name evidence="13" type="ORF">PHYPA_030250</name>
</gene>
<dbReference type="PANTHER" id="PTHR11477">
    <property type="entry name" value="TRANSCRIPTION FACTOR S-II ZINC FINGER DOMAIN-CONTAINING PROTEIN"/>
    <property type="match status" value="1"/>
</dbReference>
<dbReference type="OMA" id="NPHEAFY"/>
<keyword evidence="3 6" id="KW-0863">Zinc-finger</keyword>
<dbReference type="EnsemblPlants" id="Pp3c26_5120V3.2">
    <property type="protein sequence ID" value="Pp3c26_5120V3.2"/>
    <property type="gene ID" value="Pp3c26_5120"/>
</dbReference>
<dbReference type="GO" id="GO:0006368">
    <property type="term" value="P:transcription elongation by RNA polymerase II"/>
    <property type="evidence" value="ECO:0007669"/>
    <property type="project" value="InterPro"/>
</dbReference>
<dbReference type="SUPFAM" id="SSF57783">
    <property type="entry name" value="Zinc beta-ribbon"/>
    <property type="match status" value="1"/>
</dbReference>
<dbReference type="InterPro" id="IPR036575">
    <property type="entry name" value="TFIIS_cen_dom_sf"/>
</dbReference>
<evidence type="ECO:0000256" key="9">
    <source>
        <dbReference type="SAM" id="MobiDB-lite"/>
    </source>
</evidence>
<dbReference type="InterPro" id="IPR035100">
    <property type="entry name" value="TF_IIS-typ"/>
</dbReference>
<organism evidence="13">
    <name type="scientific">Physcomitrium patens</name>
    <name type="common">Spreading-leaved earth moss</name>
    <name type="synonym">Physcomitrella patens</name>
    <dbReference type="NCBI Taxonomy" id="3218"/>
    <lineage>
        <taxon>Eukaryota</taxon>
        <taxon>Viridiplantae</taxon>
        <taxon>Streptophyta</taxon>
        <taxon>Embryophyta</taxon>
        <taxon>Bryophyta</taxon>
        <taxon>Bryophytina</taxon>
        <taxon>Bryopsida</taxon>
        <taxon>Funariidae</taxon>
        <taxon>Funariales</taxon>
        <taxon>Funariaceae</taxon>
        <taxon>Physcomitrium</taxon>
    </lineage>
</organism>
<feature type="domain" description="TFIIS N-terminal" evidence="11">
    <location>
        <begin position="11"/>
        <end position="89"/>
    </location>
</feature>
<keyword evidence="5 7" id="KW-0539">Nucleus</keyword>
<proteinExistence type="inferred from homology"/>
<feature type="compositionally biased region" description="Low complexity" evidence="9">
    <location>
        <begin position="142"/>
        <end position="160"/>
    </location>
</feature>
<dbReference type="Gene3D" id="1.20.930.10">
    <property type="entry name" value="Conserved domain common to transcription factors TFIIS, elongin A, CRSP70"/>
    <property type="match status" value="1"/>
</dbReference>
<feature type="region of interest" description="Disordered" evidence="9">
    <location>
        <begin position="90"/>
        <end position="117"/>
    </location>
</feature>
<dbReference type="GeneID" id="112278156"/>
<dbReference type="KEGG" id="ppp:112278156"/>
<protein>
    <recommendedName>
        <fullName evidence="8">Transcription elongation factor</fullName>
    </recommendedName>
</protein>
<dbReference type="STRING" id="3218.A0A2K1IBX2"/>
<dbReference type="Pfam" id="PF08711">
    <property type="entry name" value="Med26"/>
    <property type="match status" value="1"/>
</dbReference>
<feature type="domain" description="TFIIS central" evidence="12">
    <location>
        <begin position="226"/>
        <end position="349"/>
    </location>
</feature>
<dbReference type="RefSeq" id="XP_024367084.1">
    <property type="nucleotide sequence ID" value="XM_024511316.2"/>
</dbReference>
<dbReference type="Gene3D" id="1.10.472.30">
    <property type="entry name" value="Transcription elongation factor S-II, central domain"/>
    <property type="match status" value="1"/>
</dbReference>
<keyword evidence="8" id="KW-0805">Transcription regulation</keyword>
<dbReference type="PIRSF" id="PIRSF006704">
    <property type="entry name" value="TF_IIS"/>
    <property type="match status" value="1"/>
</dbReference>
<evidence type="ECO:0000313" key="15">
    <source>
        <dbReference type="Proteomes" id="UP000006727"/>
    </source>
</evidence>
<evidence type="ECO:0000256" key="7">
    <source>
        <dbReference type="PROSITE-ProRule" id="PRU00649"/>
    </source>
</evidence>
<dbReference type="InterPro" id="IPR017923">
    <property type="entry name" value="TFIIS_N"/>
</dbReference>
<dbReference type="GO" id="GO:0005634">
    <property type="term" value="C:nucleus"/>
    <property type="evidence" value="ECO:0000318"/>
    <property type="project" value="GO_Central"/>
</dbReference>
<dbReference type="EnsemblPlants" id="Pp3c26_5120V3.1">
    <property type="protein sequence ID" value="Pp3c26_5120V3.1"/>
    <property type="gene ID" value="Pp3c26_5120"/>
</dbReference>
<evidence type="ECO:0000256" key="3">
    <source>
        <dbReference type="ARBA" id="ARBA00022771"/>
    </source>
</evidence>
<dbReference type="GO" id="GO:0003677">
    <property type="term" value="F:DNA binding"/>
    <property type="evidence" value="ECO:0007669"/>
    <property type="project" value="UniProtKB-KW"/>
</dbReference>
<dbReference type="PROSITE" id="PS51133">
    <property type="entry name" value="ZF_TFIIS_2"/>
    <property type="match status" value="1"/>
</dbReference>
<dbReference type="PROSITE" id="PS00466">
    <property type="entry name" value="ZF_TFIIS_1"/>
    <property type="match status" value="1"/>
</dbReference>
<reference evidence="13 15" key="2">
    <citation type="journal article" date="2018" name="Plant J.">
        <title>The Physcomitrella patens chromosome-scale assembly reveals moss genome structure and evolution.</title>
        <authorList>
            <person name="Lang D."/>
            <person name="Ullrich K.K."/>
            <person name="Murat F."/>
            <person name="Fuchs J."/>
            <person name="Jenkins J."/>
            <person name="Haas F.B."/>
            <person name="Piednoel M."/>
            <person name="Gundlach H."/>
            <person name="Van Bel M."/>
            <person name="Meyberg R."/>
            <person name="Vives C."/>
            <person name="Morata J."/>
            <person name="Symeonidi A."/>
            <person name="Hiss M."/>
            <person name="Muchero W."/>
            <person name="Kamisugi Y."/>
            <person name="Saleh O."/>
            <person name="Blanc G."/>
            <person name="Decker E.L."/>
            <person name="van Gessel N."/>
            <person name="Grimwood J."/>
            <person name="Hayes R.D."/>
            <person name="Graham S.W."/>
            <person name="Gunter L.E."/>
            <person name="McDaniel S.F."/>
            <person name="Hoernstein S.N.W."/>
            <person name="Larsson A."/>
            <person name="Li F.W."/>
            <person name="Perroud P.F."/>
            <person name="Phillips J."/>
            <person name="Ranjan P."/>
            <person name="Rokshar D.S."/>
            <person name="Rothfels C.J."/>
            <person name="Schneider L."/>
            <person name="Shu S."/>
            <person name="Stevenson D.W."/>
            <person name="Thummler F."/>
            <person name="Tillich M."/>
            <person name="Villarreal Aguilar J.C."/>
            <person name="Widiez T."/>
            <person name="Wong G.K."/>
            <person name="Wymore A."/>
            <person name="Zhang Y."/>
            <person name="Zimmer A.D."/>
            <person name="Quatrano R.S."/>
            <person name="Mayer K.F.X."/>
            <person name="Goodstein D."/>
            <person name="Casacuberta J.M."/>
            <person name="Vandepoele K."/>
            <person name="Reski R."/>
            <person name="Cuming A.C."/>
            <person name="Tuskan G.A."/>
            <person name="Maumus F."/>
            <person name="Salse J."/>
            <person name="Schmutz J."/>
            <person name="Rensing S.A."/>
        </authorList>
    </citation>
    <scope>NUCLEOTIDE SEQUENCE [LARGE SCALE GENOMIC DNA]</scope>
    <source>
        <strain evidence="14 15">cv. Gransden 2004</strain>
    </source>
</reference>
<evidence type="ECO:0000256" key="4">
    <source>
        <dbReference type="ARBA" id="ARBA00022833"/>
    </source>
</evidence>
<dbReference type="InterPro" id="IPR003617">
    <property type="entry name" value="TFIIS/CRSP70_N_sub"/>
</dbReference>
<dbReference type="InterPro" id="IPR001222">
    <property type="entry name" value="Znf_TFIIS"/>
</dbReference>
<dbReference type="Gene3D" id="2.20.25.10">
    <property type="match status" value="1"/>
</dbReference>
<dbReference type="SMART" id="SM00440">
    <property type="entry name" value="ZnF_C2C2"/>
    <property type="match status" value="1"/>
</dbReference>
<keyword evidence="2 8" id="KW-0479">Metal-binding</keyword>
<keyword evidence="15" id="KW-1185">Reference proteome</keyword>
<comment type="subcellular location">
    <subcellularLocation>
        <location evidence="1 7 8">Nucleus</location>
    </subcellularLocation>
</comment>
<evidence type="ECO:0000256" key="2">
    <source>
        <dbReference type="ARBA" id="ARBA00022723"/>
    </source>
</evidence>
<dbReference type="SUPFAM" id="SSF47676">
    <property type="entry name" value="Conserved domain common to transcription factors TFIIS, elongin A, CRSP70"/>
    <property type="match status" value="1"/>
</dbReference>
<dbReference type="PANTHER" id="PTHR11477:SF0">
    <property type="entry name" value="IP08861P-RELATED"/>
    <property type="match status" value="1"/>
</dbReference>
<dbReference type="InterPro" id="IPR006289">
    <property type="entry name" value="TFSII"/>
</dbReference>
<dbReference type="GO" id="GO:0008270">
    <property type="term" value="F:zinc ion binding"/>
    <property type="evidence" value="ECO:0007669"/>
    <property type="project" value="UniProtKB-UniRule"/>
</dbReference>
<dbReference type="GO" id="GO:0006357">
    <property type="term" value="P:regulation of transcription by RNA polymerase II"/>
    <property type="evidence" value="ECO:0000318"/>
    <property type="project" value="GO_Central"/>
</dbReference>
<evidence type="ECO:0000259" key="11">
    <source>
        <dbReference type="PROSITE" id="PS51319"/>
    </source>
</evidence>
<dbReference type="CDD" id="cd13749">
    <property type="entry name" value="Zn-ribbon_TFIIS"/>
    <property type="match status" value="1"/>
</dbReference>
<dbReference type="Proteomes" id="UP000006727">
    <property type="component" value="Chromosome 26"/>
</dbReference>
<dbReference type="Pfam" id="PF01096">
    <property type="entry name" value="Zn_ribbon_TFIIS"/>
    <property type="match status" value="1"/>
</dbReference>
<dbReference type="AlphaFoldDB" id="A0A2K1IBX2"/>
<evidence type="ECO:0000259" key="10">
    <source>
        <dbReference type="PROSITE" id="PS51133"/>
    </source>
</evidence>
<keyword evidence="8" id="KW-0238">DNA-binding</keyword>
<comment type="similarity">
    <text evidence="8">Belongs to the TFS-II family.</text>
</comment>
<evidence type="ECO:0000256" key="8">
    <source>
        <dbReference type="RuleBase" id="RU368078"/>
    </source>
</evidence>
<dbReference type="NCBIfam" id="TIGR01385">
    <property type="entry name" value="TFSII"/>
    <property type="match status" value="1"/>
</dbReference>
<keyword evidence="8" id="KW-0804">Transcription</keyword>
<evidence type="ECO:0000256" key="6">
    <source>
        <dbReference type="PROSITE-ProRule" id="PRU00472"/>
    </source>
</evidence>